<evidence type="ECO:0000313" key="10">
    <source>
        <dbReference type="Proteomes" id="UP000228945"/>
    </source>
</evidence>
<feature type="domain" description="FMN hydroxy acid dehydrogenase" evidence="8">
    <location>
        <begin position="1"/>
        <end position="381"/>
    </location>
</feature>
<keyword evidence="4 9" id="KW-0560">Oxidoreductase</keyword>
<evidence type="ECO:0000259" key="8">
    <source>
        <dbReference type="PROSITE" id="PS51349"/>
    </source>
</evidence>
<dbReference type="PANTHER" id="PTHR10578:SF85">
    <property type="entry name" value="L-LACTATE DEHYDROGENASE"/>
    <property type="match status" value="1"/>
</dbReference>
<dbReference type="InterPro" id="IPR013785">
    <property type="entry name" value="Aldolase_TIM"/>
</dbReference>
<feature type="binding site" evidence="7">
    <location>
        <position position="24"/>
    </location>
    <ligand>
        <name>glyoxylate</name>
        <dbReference type="ChEBI" id="CHEBI:36655"/>
    </ligand>
</feature>
<keyword evidence="2 7" id="KW-0285">Flavoprotein</keyword>
<feature type="binding site" evidence="7">
    <location>
        <position position="127"/>
    </location>
    <ligand>
        <name>FMN</name>
        <dbReference type="ChEBI" id="CHEBI:58210"/>
    </ligand>
</feature>
<dbReference type="FunFam" id="3.20.20.70:FF:000029">
    <property type="entry name" value="L-lactate dehydrogenase"/>
    <property type="match status" value="1"/>
</dbReference>
<feature type="binding site" evidence="7">
    <location>
        <begin position="77"/>
        <end position="79"/>
    </location>
    <ligand>
        <name>FMN</name>
        <dbReference type="ChEBI" id="CHEBI:58210"/>
    </ligand>
</feature>
<keyword evidence="3 7" id="KW-0288">FMN</keyword>
<dbReference type="Pfam" id="PF01070">
    <property type="entry name" value="FMN_dh"/>
    <property type="match status" value="1"/>
</dbReference>
<feature type="binding site" evidence="7">
    <location>
        <position position="106"/>
    </location>
    <ligand>
        <name>FMN</name>
        <dbReference type="ChEBI" id="CHEBI:58210"/>
    </ligand>
</feature>
<evidence type="ECO:0000256" key="3">
    <source>
        <dbReference type="ARBA" id="ARBA00022643"/>
    </source>
</evidence>
<feature type="binding site" evidence="7">
    <location>
        <begin position="310"/>
        <end position="314"/>
    </location>
    <ligand>
        <name>FMN</name>
        <dbReference type="ChEBI" id="CHEBI:58210"/>
    </ligand>
</feature>
<evidence type="ECO:0000256" key="7">
    <source>
        <dbReference type="PIRSR" id="PIRSR000138-2"/>
    </source>
</evidence>
<keyword evidence="10" id="KW-1185">Reference proteome</keyword>
<feature type="binding site" evidence="7">
    <location>
        <position position="164"/>
    </location>
    <ligand>
        <name>glyoxylate</name>
        <dbReference type="ChEBI" id="CHEBI:36655"/>
    </ligand>
</feature>
<feature type="binding site" evidence="7">
    <location>
        <position position="279"/>
    </location>
    <ligand>
        <name>glyoxylate</name>
        <dbReference type="ChEBI" id="CHEBI:36655"/>
    </ligand>
</feature>
<dbReference type="GO" id="GO:0010181">
    <property type="term" value="F:FMN binding"/>
    <property type="evidence" value="ECO:0007669"/>
    <property type="project" value="InterPro"/>
</dbReference>
<proteinExistence type="inferred from homology"/>
<feature type="binding site" evidence="7">
    <location>
        <position position="255"/>
    </location>
    <ligand>
        <name>FMN</name>
        <dbReference type="ChEBI" id="CHEBI:58210"/>
    </ligand>
</feature>
<dbReference type="SUPFAM" id="SSF51395">
    <property type="entry name" value="FMN-linked oxidoreductases"/>
    <property type="match status" value="1"/>
</dbReference>
<evidence type="ECO:0000256" key="1">
    <source>
        <dbReference type="ARBA" id="ARBA00001917"/>
    </source>
</evidence>
<organism evidence="9 10">
    <name type="scientific">Caulobacter mirabilis</name>
    <dbReference type="NCBI Taxonomy" id="69666"/>
    <lineage>
        <taxon>Bacteria</taxon>
        <taxon>Pseudomonadati</taxon>
        <taxon>Pseudomonadota</taxon>
        <taxon>Alphaproteobacteria</taxon>
        <taxon>Caulobacterales</taxon>
        <taxon>Caulobacteraceae</taxon>
        <taxon>Caulobacter</taxon>
    </lineage>
</organism>
<dbReference type="InterPro" id="IPR008259">
    <property type="entry name" value="FMN_hydac_DH_AS"/>
</dbReference>
<dbReference type="Gene3D" id="3.20.20.70">
    <property type="entry name" value="Aldolase class I"/>
    <property type="match status" value="1"/>
</dbReference>
<dbReference type="PROSITE" id="PS51349">
    <property type="entry name" value="FMN_HYDROXY_ACID_DH_2"/>
    <property type="match status" value="1"/>
</dbReference>
<dbReference type="InterPro" id="IPR000262">
    <property type="entry name" value="FMN-dep_DH"/>
</dbReference>
<feature type="binding site" evidence="7">
    <location>
        <position position="277"/>
    </location>
    <ligand>
        <name>FMN</name>
        <dbReference type="ChEBI" id="CHEBI:58210"/>
    </ligand>
</feature>
<feature type="active site" description="Proton acceptor" evidence="6">
    <location>
        <position position="279"/>
    </location>
</feature>
<feature type="binding site" evidence="7">
    <location>
        <position position="155"/>
    </location>
    <ligand>
        <name>FMN</name>
        <dbReference type="ChEBI" id="CHEBI:58210"/>
    </ligand>
</feature>
<dbReference type="PANTHER" id="PTHR10578">
    <property type="entry name" value="S -2-HYDROXY-ACID OXIDASE-RELATED"/>
    <property type="match status" value="1"/>
</dbReference>
<dbReference type="AlphaFoldDB" id="A0A2D2B169"/>
<dbReference type="InterPro" id="IPR012133">
    <property type="entry name" value="Alpha-hydoxy_acid_DH_FMN"/>
</dbReference>
<dbReference type="CDD" id="cd02809">
    <property type="entry name" value="alpha_hydroxyacid_oxid_FMN"/>
    <property type="match status" value="1"/>
</dbReference>
<name>A0A2D2B169_9CAUL</name>
<protein>
    <submittedName>
        <fullName evidence="9">Alpha-hydroxy-acid oxidizing enzyme</fullName>
        <ecNumber evidence="9">1.1.2.3</ecNumber>
    </submittedName>
</protein>
<evidence type="ECO:0000256" key="4">
    <source>
        <dbReference type="ARBA" id="ARBA00023002"/>
    </source>
</evidence>
<dbReference type="RefSeq" id="WP_099623262.1">
    <property type="nucleotide sequence ID" value="NZ_CP024201.1"/>
</dbReference>
<dbReference type="GO" id="GO:0004460">
    <property type="term" value="F:L-lactate dehydrogenase (cytochrome) activity"/>
    <property type="evidence" value="ECO:0007669"/>
    <property type="project" value="UniProtKB-EC"/>
</dbReference>
<dbReference type="GO" id="GO:0005886">
    <property type="term" value="C:plasma membrane"/>
    <property type="evidence" value="ECO:0007669"/>
    <property type="project" value="TreeGrafter"/>
</dbReference>
<dbReference type="PROSITE" id="PS00557">
    <property type="entry name" value="FMN_HYDROXY_ACID_DH_1"/>
    <property type="match status" value="1"/>
</dbReference>
<dbReference type="EMBL" id="CP024201">
    <property type="protein sequence ID" value="ATQ44014.1"/>
    <property type="molecule type" value="Genomic_DNA"/>
</dbReference>
<gene>
    <name evidence="9" type="primary">lldD</name>
    <name evidence="9" type="ORF">CSW64_17275</name>
</gene>
<evidence type="ECO:0000256" key="5">
    <source>
        <dbReference type="ARBA" id="ARBA00024042"/>
    </source>
</evidence>
<comment type="similarity">
    <text evidence="5">Belongs to the FMN-dependent alpha-hydroxy acid dehydrogenase family.</text>
</comment>
<dbReference type="InterPro" id="IPR037396">
    <property type="entry name" value="FMN_HAD"/>
</dbReference>
<dbReference type="KEGG" id="cmb:CSW64_17275"/>
<evidence type="ECO:0000313" key="9">
    <source>
        <dbReference type="EMBL" id="ATQ44014.1"/>
    </source>
</evidence>
<comment type="cofactor">
    <cofactor evidence="1">
        <name>FMN</name>
        <dbReference type="ChEBI" id="CHEBI:58210"/>
    </cofactor>
</comment>
<dbReference type="Proteomes" id="UP000228945">
    <property type="component" value="Chromosome"/>
</dbReference>
<sequence>MIPASVSDYRELARRRLPRLLFDYIDGGSYAEATLRRNVEDFEDLALRQRVLRDVSEIALETELFGQPLSMPVMLAPVGMAGMYARRGEVQAARAAKAAGVPFCLSTVSVCDLGEVTTAVGTPPWFQLYMIRDRGYMGELLARAKGLGSPVLVFTVDLPVPGARYRDMRTGLFGGKPSLSAAMRRAWDGISHPDWLLDVQIGGKPHTFGNLAAAIPEAKGMAEFWPWVARNFDPRLTWKDLDWIRARWDGPIVIKGVLDSDDAREAVRVGAQGIVVSNHGGRQLDGVLSGVRALPPIVDAVGDDLTVLMDGGVRSGLDVVKALALGAKACLVGRPWAWALGARGEAGVAHVLQILRQEMQMAMALTGCTDVRQAGRDLLVG</sequence>
<feature type="binding site" evidence="7">
    <location>
        <position position="282"/>
    </location>
    <ligand>
        <name>glyoxylate</name>
        <dbReference type="ChEBI" id="CHEBI:36655"/>
    </ligand>
</feature>
<evidence type="ECO:0000256" key="6">
    <source>
        <dbReference type="PIRSR" id="PIRSR000138-1"/>
    </source>
</evidence>
<dbReference type="GO" id="GO:0004459">
    <property type="term" value="F:L-lactate dehydrogenase (NAD+) activity"/>
    <property type="evidence" value="ECO:0007669"/>
    <property type="project" value="TreeGrafter"/>
</dbReference>
<dbReference type="NCBIfam" id="NF008398">
    <property type="entry name" value="PRK11197.1"/>
    <property type="match status" value="1"/>
</dbReference>
<dbReference type="PIRSF" id="PIRSF000138">
    <property type="entry name" value="Al-hdrx_acd_dh"/>
    <property type="match status" value="1"/>
</dbReference>
<reference evidence="9 10" key="1">
    <citation type="submission" date="2017-10" db="EMBL/GenBank/DDBJ databases">
        <title>Genome sequence of Caulobacter mirabilis FWC38.</title>
        <authorList>
            <person name="Fiebig A."/>
            <person name="Crosson S."/>
        </authorList>
    </citation>
    <scope>NUCLEOTIDE SEQUENCE [LARGE SCALE GENOMIC DNA]</scope>
    <source>
        <strain evidence="9 10">FWC 38</strain>
    </source>
</reference>
<dbReference type="OrthoDB" id="9770452at2"/>
<feature type="binding site" evidence="7">
    <location>
        <begin position="333"/>
        <end position="334"/>
    </location>
    <ligand>
        <name>FMN</name>
        <dbReference type="ChEBI" id="CHEBI:58210"/>
    </ligand>
</feature>
<feature type="binding site" evidence="7">
    <location>
        <position position="129"/>
    </location>
    <ligand>
        <name>glyoxylate</name>
        <dbReference type="ChEBI" id="CHEBI:36655"/>
    </ligand>
</feature>
<evidence type="ECO:0000256" key="2">
    <source>
        <dbReference type="ARBA" id="ARBA00022630"/>
    </source>
</evidence>
<accession>A0A2D2B169</accession>
<dbReference type="GO" id="GO:0009060">
    <property type="term" value="P:aerobic respiration"/>
    <property type="evidence" value="ECO:0007669"/>
    <property type="project" value="TreeGrafter"/>
</dbReference>
<dbReference type="EC" id="1.1.2.3" evidence="9"/>